<evidence type="ECO:0000313" key="8">
    <source>
        <dbReference type="Proteomes" id="UP000019116"/>
    </source>
</evidence>
<keyword evidence="3 4" id="KW-0833">Ubl conjugation pathway</keyword>
<comment type="function">
    <text evidence="4">Involved in ubiquitination and subsequent proteasomal degradation of target proteins. Together with CUL1, RBX1 and a F-box protein, it forms a SCF E3 ubiquitin ligase complex. The functional specificity of this complex depends on the type of F-box protein. In the SCF complex, it serves as an adapter that links the F-box protein to CUL1.</text>
</comment>
<organism evidence="7">
    <name type="scientific">Triticum aestivum</name>
    <name type="common">Wheat</name>
    <dbReference type="NCBI Taxonomy" id="4565"/>
    <lineage>
        <taxon>Eukaryota</taxon>
        <taxon>Viridiplantae</taxon>
        <taxon>Streptophyta</taxon>
        <taxon>Embryophyta</taxon>
        <taxon>Tracheophyta</taxon>
        <taxon>Spermatophyta</taxon>
        <taxon>Magnoliopsida</taxon>
        <taxon>Liliopsida</taxon>
        <taxon>Poales</taxon>
        <taxon>Poaceae</taxon>
        <taxon>BOP clade</taxon>
        <taxon>Pooideae</taxon>
        <taxon>Triticodae</taxon>
        <taxon>Triticeae</taxon>
        <taxon>Triticinae</taxon>
        <taxon>Triticum</taxon>
    </lineage>
</organism>
<dbReference type="Gramene" id="TraesROB_scaffold_028924_01G000300.1">
    <property type="protein sequence ID" value="TraesROB_scaffold_028924_01G000300.1"/>
    <property type="gene ID" value="TraesROB_scaffold_028924_01G000300"/>
</dbReference>
<dbReference type="PaxDb" id="4565-Traes_3AL_6E5C3E3E7.1"/>
<reference evidence="7" key="2">
    <citation type="submission" date="2018-10" db="UniProtKB">
        <authorList>
            <consortium name="EnsemblPlants"/>
        </authorList>
    </citation>
    <scope>IDENTIFICATION</scope>
</reference>
<gene>
    <name evidence="7" type="primary">LOC123058817</name>
</gene>
<dbReference type="GO" id="GO:0009867">
    <property type="term" value="P:jasmonic acid mediated signaling pathway"/>
    <property type="evidence" value="ECO:0007669"/>
    <property type="project" value="UniProtKB-ARBA"/>
</dbReference>
<evidence type="ECO:0000256" key="2">
    <source>
        <dbReference type="ARBA" id="ARBA00009993"/>
    </source>
</evidence>
<dbReference type="PANTHER" id="PTHR11165">
    <property type="entry name" value="SKP1"/>
    <property type="match status" value="1"/>
</dbReference>
<dbReference type="GeneID" id="123058817"/>
<dbReference type="InterPro" id="IPR016073">
    <property type="entry name" value="Skp1_comp_POZ"/>
</dbReference>
<dbReference type="GO" id="GO:0005634">
    <property type="term" value="C:nucleus"/>
    <property type="evidence" value="ECO:0000318"/>
    <property type="project" value="GO_Central"/>
</dbReference>
<evidence type="ECO:0000259" key="5">
    <source>
        <dbReference type="Pfam" id="PF01466"/>
    </source>
</evidence>
<dbReference type="GO" id="GO:0005737">
    <property type="term" value="C:cytoplasm"/>
    <property type="evidence" value="ECO:0000318"/>
    <property type="project" value="GO_Central"/>
</dbReference>
<dbReference type="InterPro" id="IPR036296">
    <property type="entry name" value="SKP1-like_dim_sf"/>
</dbReference>
<feature type="domain" description="SKP1 component POZ" evidence="6">
    <location>
        <begin position="11"/>
        <end position="70"/>
    </location>
</feature>
<dbReference type="InterPro" id="IPR001232">
    <property type="entry name" value="SKP1-like"/>
</dbReference>
<feature type="domain" description="SKP1 component dimerisation" evidence="5">
    <location>
        <begin position="129"/>
        <end position="163"/>
    </location>
</feature>
<dbReference type="Gramene" id="TraesLDM3A03G01467960.1">
    <property type="protein sequence ID" value="TraesLDM3A03G01467960.1"/>
    <property type="gene ID" value="TraesLDM3A03G01467960"/>
</dbReference>
<comment type="similarity">
    <text evidence="2 4">Belongs to the SKP1 family.</text>
</comment>
<dbReference type="PIRSF" id="PIRSF028729">
    <property type="entry name" value="E3_ubiquit_lig_SCF_Skp"/>
    <property type="match status" value="1"/>
</dbReference>
<proteinExistence type="inferred from homology"/>
<evidence type="ECO:0000259" key="6">
    <source>
        <dbReference type="Pfam" id="PF03931"/>
    </source>
</evidence>
<dbReference type="Pfam" id="PF01466">
    <property type="entry name" value="Skp1"/>
    <property type="match status" value="1"/>
</dbReference>
<dbReference type="InterPro" id="IPR011333">
    <property type="entry name" value="SKP1/BTB/POZ_sf"/>
</dbReference>
<evidence type="ECO:0000256" key="1">
    <source>
        <dbReference type="ARBA" id="ARBA00004906"/>
    </source>
</evidence>
<dbReference type="SMR" id="A0A3B6EQS1"/>
<evidence type="ECO:0000256" key="4">
    <source>
        <dbReference type="PIRNR" id="PIRNR028729"/>
    </source>
</evidence>
<dbReference type="Gramene" id="TraesCS3A03G0885100.1">
    <property type="protein sequence ID" value="TraesCS3A03G0885100.1.CDS"/>
    <property type="gene ID" value="TraesCS3A03G0885100"/>
</dbReference>
<comment type="subunit">
    <text evidence="4">Part of a SCF (SKP1-cullin-F-box) protein ligase complex.</text>
</comment>
<comment type="pathway">
    <text evidence="1 4">Protein modification; protein ubiquitination.</text>
</comment>
<dbReference type="GO" id="GO:0016567">
    <property type="term" value="P:protein ubiquitination"/>
    <property type="evidence" value="ECO:0007669"/>
    <property type="project" value="UniProtKB-UniRule"/>
</dbReference>
<dbReference type="UniPathway" id="UPA00143"/>
<dbReference type="GO" id="GO:0031146">
    <property type="term" value="P:SCF-dependent proteasomal ubiquitin-dependent protein catabolic process"/>
    <property type="evidence" value="ECO:0000318"/>
    <property type="project" value="GO_Central"/>
</dbReference>
<keyword evidence="8" id="KW-1185">Reference proteome</keyword>
<dbReference type="RefSeq" id="XP_044337426.1">
    <property type="nucleotide sequence ID" value="XM_044481491.1"/>
</dbReference>
<dbReference type="CDD" id="cd18322">
    <property type="entry name" value="BTB_POZ_SKP1"/>
    <property type="match status" value="1"/>
</dbReference>
<dbReference type="Gramene" id="TraesCLE_scaffold_037189_01G000400.1">
    <property type="protein sequence ID" value="TraesCLE_scaffold_037189_01G000400.1"/>
    <property type="gene ID" value="TraesCLE_scaffold_037189_01G000400"/>
</dbReference>
<reference evidence="7" key="1">
    <citation type="submission" date="2018-08" db="EMBL/GenBank/DDBJ databases">
        <authorList>
            <person name="Rossello M."/>
        </authorList>
    </citation>
    <scope>NUCLEOTIDE SEQUENCE [LARGE SCALE GENOMIC DNA]</scope>
    <source>
        <strain evidence="7">cv. Chinese Spring</strain>
    </source>
</reference>
<dbReference type="GO" id="GO:0097602">
    <property type="term" value="F:cullin family protein binding"/>
    <property type="evidence" value="ECO:0000318"/>
    <property type="project" value="GO_Central"/>
</dbReference>
<dbReference type="AlphaFoldDB" id="A0A3B6EQS1"/>
<dbReference type="SMART" id="SM00512">
    <property type="entry name" value="Skp1"/>
    <property type="match status" value="1"/>
</dbReference>
<accession>A0A3B6EQS1</accession>
<dbReference type="Gramene" id="TraesSYM3A03G01490200.1">
    <property type="protein sequence ID" value="TraesSYM3A03G01490200.1"/>
    <property type="gene ID" value="TraesSYM3A03G01490200"/>
</dbReference>
<dbReference type="InterPro" id="IPR016072">
    <property type="entry name" value="Skp1_comp_dimer"/>
</dbReference>
<dbReference type="Gene3D" id="3.30.710.10">
    <property type="entry name" value="Potassium Channel Kv1.1, Chain A"/>
    <property type="match status" value="1"/>
</dbReference>
<dbReference type="InterPro" id="IPR016897">
    <property type="entry name" value="SKP1"/>
</dbReference>
<name>A0A3B6EQS1_WHEAT</name>
<dbReference type="Pfam" id="PF03931">
    <property type="entry name" value="Skp1_POZ"/>
    <property type="match status" value="1"/>
</dbReference>
<dbReference type="SUPFAM" id="SSF81382">
    <property type="entry name" value="Skp1 dimerisation domain-like"/>
    <property type="match status" value="1"/>
</dbReference>
<sequence length="163" mass="18113">MAVTGDTKKIKMIMLKTSDGDEFEVEEAVAMESLTIRHMIEDECADNEILIPNVDSKILSKVIEYCYKHVHAKPCATAGGSTCVVASDTAANATLAEDLKNWDVESVKVNPTVLYDIILAACYLNIEALVNLISQTMTDMIKGKTTEEIRKMFNLKNDFMLEE</sequence>
<protein>
    <recommendedName>
        <fullName evidence="4">SKP1-like protein</fullName>
    </recommendedName>
</protein>
<dbReference type="EnsemblPlants" id="TraesCS3A02G374400.1">
    <property type="protein sequence ID" value="TraesCS3A02G374400.1"/>
    <property type="gene ID" value="TraesCS3A02G374400"/>
</dbReference>
<dbReference type="Gramene" id="TraesCS3A02G374400.1">
    <property type="protein sequence ID" value="TraesCS3A02G374400.1"/>
    <property type="gene ID" value="TraesCS3A02G374400"/>
</dbReference>
<dbReference type="Proteomes" id="UP000019116">
    <property type="component" value="Chromosome 3A"/>
</dbReference>
<dbReference type="OMA" id="ACYLNIE"/>
<evidence type="ECO:0000313" key="7">
    <source>
        <dbReference type="EnsemblPlants" id="TraesCS3A02G374400.1"/>
    </source>
</evidence>
<dbReference type="SUPFAM" id="SSF54695">
    <property type="entry name" value="POZ domain"/>
    <property type="match status" value="1"/>
</dbReference>
<evidence type="ECO:0000256" key="3">
    <source>
        <dbReference type="ARBA" id="ARBA00022786"/>
    </source>
</evidence>
<dbReference type="STRING" id="4565.A0A3B6EQS1"/>